<sequence length="84" mass="9114">MGALVNQRPRQAANTRCGFPDICHQTRGDKNFFTGIEVGLERAYDQRTPMSLMPCIKMSGRTAANTIGTLAVISQSSTVASNRP</sequence>
<accession>A0ABX8STA9</accession>
<keyword evidence="2" id="KW-1185">Reference proteome</keyword>
<protein>
    <submittedName>
        <fullName evidence="1">Uncharacterized protein</fullName>
    </submittedName>
</protein>
<evidence type="ECO:0000313" key="1">
    <source>
        <dbReference type="EMBL" id="QXX78929.1"/>
    </source>
</evidence>
<gene>
    <name evidence="1" type="ORF">FE795_07810</name>
</gene>
<organism evidence="1 2">
    <name type="scientific">Alcaligenes ammonioxydans</name>
    <dbReference type="NCBI Taxonomy" id="2582914"/>
    <lineage>
        <taxon>Bacteria</taxon>
        <taxon>Pseudomonadati</taxon>
        <taxon>Pseudomonadota</taxon>
        <taxon>Betaproteobacteria</taxon>
        <taxon>Burkholderiales</taxon>
        <taxon>Alcaligenaceae</taxon>
        <taxon>Alcaligenes</taxon>
    </lineage>
</organism>
<name>A0ABX8STA9_9BURK</name>
<dbReference type="EMBL" id="CP049362">
    <property type="protein sequence ID" value="QXX78929.1"/>
    <property type="molecule type" value="Genomic_DNA"/>
</dbReference>
<dbReference type="RefSeq" id="WP_219235979.1">
    <property type="nucleotide sequence ID" value="NZ_CP049362.1"/>
</dbReference>
<evidence type="ECO:0000313" key="2">
    <source>
        <dbReference type="Proteomes" id="UP000826050"/>
    </source>
</evidence>
<dbReference type="Proteomes" id="UP000826050">
    <property type="component" value="Chromosome"/>
</dbReference>
<proteinExistence type="predicted"/>
<reference evidence="1 2" key="1">
    <citation type="submission" date="2020-02" db="EMBL/GenBank/DDBJ databases">
        <title>Partial ammonium oxidation to N2 by heterotrophic bacteria.</title>
        <authorList>
            <person name="Wu M."/>
        </authorList>
    </citation>
    <scope>NUCLEOTIDE SEQUENCE [LARGE SCALE GENOMIC DNA]</scope>
    <source>
        <strain evidence="1 2">HO-1</strain>
    </source>
</reference>